<feature type="region of interest" description="Disordered" evidence="1">
    <location>
        <begin position="1"/>
        <end position="25"/>
    </location>
</feature>
<evidence type="ECO:0000259" key="2">
    <source>
        <dbReference type="Pfam" id="PF19189"/>
    </source>
</evidence>
<dbReference type="PANTHER" id="PTHR39468">
    <property type="entry name" value="CHROMOSOME 7, WHOLE GENOME SHOTGUN SEQUENCE"/>
    <property type="match status" value="1"/>
</dbReference>
<evidence type="ECO:0000313" key="3">
    <source>
        <dbReference type="EMBL" id="ORY28472.1"/>
    </source>
</evidence>
<protein>
    <recommendedName>
        <fullName evidence="2">Mtf2-like C-terminal domain-containing protein</fullName>
    </recommendedName>
</protein>
<dbReference type="AlphaFoldDB" id="A0A1Y2B0Y2"/>
<gene>
    <name evidence="3" type="ORF">BCR39DRAFT_534828</name>
</gene>
<dbReference type="Pfam" id="PF19189">
    <property type="entry name" value="Mtf2"/>
    <property type="match status" value="1"/>
</dbReference>
<feature type="compositionally biased region" description="Basic residues" evidence="1">
    <location>
        <begin position="7"/>
        <end position="16"/>
    </location>
</feature>
<dbReference type="GO" id="GO:0005739">
    <property type="term" value="C:mitochondrion"/>
    <property type="evidence" value="ECO:0007669"/>
    <property type="project" value="InterPro"/>
</dbReference>
<evidence type="ECO:0000256" key="1">
    <source>
        <dbReference type="SAM" id="MobiDB-lite"/>
    </source>
</evidence>
<dbReference type="InterPro" id="IPR040009">
    <property type="entry name" value="Mtf2/C5D6.12-like"/>
</dbReference>
<dbReference type="PANTHER" id="PTHR39468:SF1">
    <property type="entry name" value="MTF2-LIKE C-TERMINAL DOMAIN-CONTAINING PROTEIN"/>
    <property type="match status" value="1"/>
</dbReference>
<dbReference type="InterPro" id="IPR043837">
    <property type="entry name" value="Mtf2-like_C"/>
</dbReference>
<name>A0A1Y2B0Y2_9TREE</name>
<dbReference type="STRING" id="71784.A0A1Y2B0Y2"/>
<organism evidence="3 4">
    <name type="scientific">Naematelia encephala</name>
    <dbReference type="NCBI Taxonomy" id="71784"/>
    <lineage>
        <taxon>Eukaryota</taxon>
        <taxon>Fungi</taxon>
        <taxon>Dikarya</taxon>
        <taxon>Basidiomycota</taxon>
        <taxon>Agaricomycotina</taxon>
        <taxon>Tremellomycetes</taxon>
        <taxon>Tremellales</taxon>
        <taxon>Naemateliaceae</taxon>
        <taxon>Naematelia</taxon>
    </lineage>
</organism>
<feature type="domain" description="Mtf2-like C-terminal" evidence="2">
    <location>
        <begin position="100"/>
        <end position="248"/>
    </location>
</feature>
<evidence type="ECO:0000313" key="4">
    <source>
        <dbReference type="Proteomes" id="UP000193986"/>
    </source>
</evidence>
<sequence length="298" mass="33415">MPDVPIRQRKGVHSRIRRAEGQTPAEAQTFNTILSEIFSDLERSGPLRAGSSASSNVFGLKSNQSSNYQPKIWGGDRAALRRQGLMERHTKDTDETLLDEIDRLKEDMSHIDSDSVLLTWSKLHVFNPTIDAYGDPQFPSTYQPLLAHLLHVVRINLNRPHLALALFHYAQSHSPESYLTGCLAPAYNEILHVRWESFRDLAGIDQGVQEMDVNGVRWDIGTRQVVSRVVNDVLASPQAYGVGALDVVNRLEKRIEQDLDEQKDVYQLMRGSSKARLPLPVAQAPITVTTADISQFVP</sequence>
<dbReference type="InParanoid" id="A0A1Y2B0Y2"/>
<dbReference type="Proteomes" id="UP000193986">
    <property type="component" value="Unassembled WGS sequence"/>
</dbReference>
<keyword evidence="4" id="KW-1185">Reference proteome</keyword>
<accession>A0A1Y2B0Y2</accession>
<comment type="caution">
    <text evidence="3">The sequence shown here is derived from an EMBL/GenBank/DDBJ whole genome shotgun (WGS) entry which is preliminary data.</text>
</comment>
<reference evidence="3 4" key="1">
    <citation type="submission" date="2016-07" db="EMBL/GenBank/DDBJ databases">
        <title>Pervasive Adenine N6-methylation of Active Genes in Fungi.</title>
        <authorList>
            <consortium name="DOE Joint Genome Institute"/>
            <person name="Mondo S.J."/>
            <person name="Dannebaum R.O."/>
            <person name="Kuo R.C."/>
            <person name="Labutti K."/>
            <person name="Haridas S."/>
            <person name="Kuo A."/>
            <person name="Salamov A."/>
            <person name="Ahrendt S.R."/>
            <person name="Lipzen A."/>
            <person name="Sullivan W."/>
            <person name="Andreopoulos W.B."/>
            <person name="Clum A."/>
            <person name="Lindquist E."/>
            <person name="Daum C."/>
            <person name="Ramamoorthy G.K."/>
            <person name="Gryganskyi A."/>
            <person name="Culley D."/>
            <person name="Magnuson J.K."/>
            <person name="James T.Y."/>
            <person name="O'Malley M.A."/>
            <person name="Stajich J.E."/>
            <person name="Spatafora J.W."/>
            <person name="Visel A."/>
            <person name="Grigoriev I.V."/>
        </authorList>
    </citation>
    <scope>NUCLEOTIDE SEQUENCE [LARGE SCALE GENOMIC DNA]</scope>
    <source>
        <strain evidence="3 4">68-887.2</strain>
    </source>
</reference>
<dbReference type="OrthoDB" id="2444174at2759"/>
<dbReference type="EMBL" id="MCFC01000031">
    <property type="protein sequence ID" value="ORY28472.1"/>
    <property type="molecule type" value="Genomic_DNA"/>
</dbReference>
<proteinExistence type="predicted"/>